<dbReference type="AlphaFoldDB" id="A0AAF3F3P3"/>
<feature type="transmembrane region" description="Helical" evidence="1">
    <location>
        <begin position="52"/>
        <end position="71"/>
    </location>
</feature>
<reference evidence="3" key="1">
    <citation type="submission" date="2024-02" db="UniProtKB">
        <authorList>
            <consortium name="WormBaseParasite"/>
        </authorList>
    </citation>
    <scope>IDENTIFICATION</scope>
</reference>
<dbReference type="WBParaSite" id="MBELARI_LOCUS21155">
    <property type="protein sequence ID" value="MBELARI_LOCUS21155"/>
    <property type="gene ID" value="MBELARI_LOCUS21155"/>
</dbReference>
<sequence length="74" mass="8635">MKRTHETDQELEERLAKRRELVSRMVARQKQSEAERTKNGGIGNWFYDLPPLQFIAAGAVAVSAALIYYYYQNR</sequence>
<proteinExistence type="predicted"/>
<evidence type="ECO:0000256" key="1">
    <source>
        <dbReference type="SAM" id="Phobius"/>
    </source>
</evidence>
<accession>A0AAF3F3P3</accession>
<dbReference type="Proteomes" id="UP000887575">
    <property type="component" value="Unassembled WGS sequence"/>
</dbReference>
<keyword evidence="1" id="KW-0812">Transmembrane</keyword>
<keyword evidence="1" id="KW-1133">Transmembrane helix</keyword>
<keyword evidence="1" id="KW-0472">Membrane</keyword>
<protein>
    <submittedName>
        <fullName evidence="3">Uncharacterized protein</fullName>
    </submittedName>
</protein>
<organism evidence="2 3">
    <name type="scientific">Mesorhabditis belari</name>
    <dbReference type="NCBI Taxonomy" id="2138241"/>
    <lineage>
        <taxon>Eukaryota</taxon>
        <taxon>Metazoa</taxon>
        <taxon>Ecdysozoa</taxon>
        <taxon>Nematoda</taxon>
        <taxon>Chromadorea</taxon>
        <taxon>Rhabditida</taxon>
        <taxon>Rhabditina</taxon>
        <taxon>Rhabditomorpha</taxon>
        <taxon>Rhabditoidea</taxon>
        <taxon>Rhabditidae</taxon>
        <taxon>Mesorhabditinae</taxon>
        <taxon>Mesorhabditis</taxon>
    </lineage>
</organism>
<evidence type="ECO:0000313" key="3">
    <source>
        <dbReference type="WBParaSite" id="MBELARI_LOCUS21155"/>
    </source>
</evidence>
<name>A0AAF3F3P3_9BILA</name>
<keyword evidence="2" id="KW-1185">Reference proteome</keyword>
<evidence type="ECO:0000313" key="2">
    <source>
        <dbReference type="Proteomes" id="UP000887575"/>
    </source>
</evidence>